<dbReference type="InterPro" id="IPR009000">
    <property type="entry name" value="Transl_B-barrel_sf"/>
</dbReference>
<evidence type="ECO:0000313" key="3">
    <source>
        <dbReference type="Proteomes" id="UP000527315"/>
    </source>
</evidence>
<name>A0A7J4KT55_9ARCH</name>
<reference evidence="2" key="3">
    <citation type="submission" date="2021-05" db="EMBL/GenBank/DDBJ databases">
        <title>Protein family content uncovers lineage relationships and bacterial pathway maintenance mechanisms in DPANN archaea.</title>
        <authorList>
            <person name="Castelle C.J."/>
            <person name="Meheust R."/>
            <person name="Jaffe A.L."/>
            <person name="Seitz K."/>
            <person name="Gong X."/>
            <person name="Baker B.J."/>
            <person name="Banfield J.F."/>
        </authorList>
    </citation>
    <scope>NUCLEOTIDE SEQUENCE</scope>
    <source>
        <strain evidence="2">RIFCSPLOWO2_01_FULL_43_13</strain>
    </source>
</reference>
<evidence type="ECO:0008006" key="4">
    <source>
        <dbReference type="Google" id="ProtNLM"/>
    </source>
</evidence>
<dbReference type="EMBL" id="DUFJ01000033">
    <property type="protein sequence ID" value="HIH32874.1"/>
    <property type="molecule type" value="Genomic_DNA"/>
</dbReference>
<dbReference type="EMBL" id="JAGVWB010000005">
    <property type="protein sequence ID" value="MBS3057957.1"/>
    <property type="molecule type" value="Genomic_DNA"/>
</dbReference>
<organism evidence="1 3">
    <name type="scientific">Candidatus Iainarchaeum sp</name>
    <dbReference type="NCBI Taxonomy" id="3101447"/>
    <lineage>
        <taxon>Archaea</taxon>
        <taxon>Candidatus Iainarchaeota</taxon>
        <taxon>Candidatus Iainarchaeia</taxon>
        <taxon>Candidatus Iainarchaeales</taxon>
        <taxon>Candidatus Iainarchaeaceae</taxon>
        <taxon>Candidatus Iainarchaeum</taxon>
    </lineage>
</organism>
<dbReference type="Proteomes" id="UP000527315">
    <property type="component" value="Unassembled WGS sequence"/>
</dbReference>
<dbReference type="AlphaFoldDB" id="A0A7J4KT55"/>
<evidence type="ECO:0000313" key="2">
    <source>
        <dbReference type="EMBL" id="MBS3057957.1"/>
    </source>
</evidence>
<dbReference type="SUPFAM" id="SSF50447">
    <property type="entry name" value="Translation proteins"/>
    <property type="match status" value="1"/>
</dbReference>
<reference evidence="2" key="2">
    <citation type="submission" date="2021-03" db="EMBL/GenBank/DDBJ databases">
        <authorList>
            <person name="Jaffe A."/>
        </authorList>
    </citation>
    <scope>NUCLEOTIDE SEQUENCE</scope>
    <source>
        <strain evidence="2">RIFCSPLOWO2_01_FULL_43_13</strain>
    </source>
</reference>
<proteinExistence type="predicted"/>
<gene>
    <name evidence="1" type="ORF">HA227_01340</name>
    <name evidence="2" type="ORF">J4478_00975</name>
</gene>
<protein>
    <recommendedName>
        <fullName evidence="4">Translation elongation factor-like protein</fullName>
    </recommendedName>
</protein>
<comment type="caution">
    <text evidence="1">The sequence shown here is derived from an EMBL/GenBank/DDBJ whole genome shotgun (WGS) entry which is preliminary data.</text>
</comment>
<reference evidence="3" key="1">
    <citation type="journal article" date="2020" name="bioRxiv">
        <title>A rank-normalized archaeal taxonomy based on genome phylogeny resolves widespread incomplete and uneven classifications.</title>
        <authorList>
            <person name="Rinke C."/>
            <person name="Chuvochina M."/>
            <person name="Mussig A.J."/>
            <person name="Chaumeil P.-A."/>
            <person name="Waite D.W."/>
            <person name="Whitman W.B."/>
            <person name="Parks D.H."/>
            <person name="Hugenholtz P."/>
        </authorList>
    </citation>
    <scope>NUCLEOTIDE SEQUENCE [LARGE SCALE GENOMIC DNA]</scope>
</reference>
<accession>A0A7J4KT55</accession>
<sequence>MGKELVGKITHYFDKIQVAVIELSGKLKEGDSISIERGTEVFEQKATSMQIDKKPVKEAKNGQAIGMKVSQPVKPGFQVYKVVE</sequence>
<dbReference type="Gene3D" id="2.40.30.10">
    <property type="entry name" value="Translation factors"/>
    <property type="match status" value="1"/>
</dbReference>
<dbReference type="Proteomes" id="UP000680185">
    <property type="component" value="Unassembled WGS sequence"/>
</dbReference>
<evidence type="ECO:0000313" key="1">
    <source>
        <dbReference type="EMBL" id="HIH32874.1"/>
    </source>
</evidence>